<dbReference type="STRING" id="863227.GCA_000373005_01181"/>
<comment type="catalytic activity">
    <reaction evidence="6">
        <text>acetaldehyde + NAD(+) + CoA = acetyl-CoA + NADH + H(+)</text>
        <dbReference type="Rhea" id="RHEA:23288"/>
        <dbReference type="ChEBI" id="CHEBI:15343"/>
        <dbReference type="ChEBI" id="CHEBI:15378"/>
        <dbReference type="ChEBI" id="CHEBI:57287"/>
        <dbReference type="ChEBI" id="CHEBI:57288"/>
        <dbReference type="ChEBI" id="CHEBI:57540"/>
        <dbReference type="ChEBI" id="CHEBI:57945"/>
        <dbReference type="EC" id="1.2.1.10"/>
    </reaction>
</comment>
<evidence type="ECO:0000256" key="1">
    <source>
        <dbReference type="ARBA" id="ARBA00009244"/>
    </source>
</evidence>
<accession>A0A2N7X617</accession>
<dbReference type="SUPFAM" id="SSF55347">
    <property type="entry name" value="Glyceraldehyde-3-phosphate dehydrogenase-like, C-terminal domain"/>
    <property type="match status" value="1"/>
</dbReference>
<feature type="binding site" evidence="6">
    <location>
        <position position="270"/>
    </location>
    <ligand>
        <name>NAD(+)</name>
        <dbReference type="ChEBI" id="CHEBI:57540"/>
    </ligand>
</feature>
<evidence type="ECO:0000259" key="7">
    <source>
        <dbReference type="SMART" id="SM00859"/>
    </source>
</evidence>
<dbReference type="AlphaFoldDB" id="A0A2N7X617"/>
<dbReference type="PIRSF" id="PIRSF015689">
    <property type="entry name" value="Actaldh_dh_actl"/>
    <property type="match status" value="1"/>
</dbReference>
<dbReference type="InterPro" id="IPR036291">
    <property type="entry name" value="NAD(P)-bd_dom_sf"/>
</dbReference>
<sequence length="294" mass="30709">MNDQRTNVAIIGSGKIATDLMCKVLEAEGLSLAFVAGRDPKSRGLAIAKERGIETSADGFKFLKAHSDAYDIVFDATSANAHVEHNAFFSASGKFAVDLTPAGIGMACVPSVNLVDVAGQQNVSLITCGGQASVPLVHALRQATQQIAYLEVVSTIAAASAGVATRENINNYLTTTERALSQFSGANAVKAILNINPAEPGVSMQTTIFAYAKFDDFSKIEDAIGKAVASVQEYVPGFQIILAPVLDGGLITLSVKVHGSGHHLPSYAGNLDIINCAAVAVAAYKGRPTRSMQL</sequence>
<dbReference type="NCBIfam" id="TIGR03215">
    <property type="entry name" value="ac_ald_DH_ac"/>
    <property type="match status" value="1"/>
</dbReference>
<comment type="caution">
    <text evidence="6">Lacks conserved residue(s) required for the propagation of feature annotation.</text>
</comment>
<evidence type="ECO:0000256" key="4">
    <source>
        <dbReference type="ARBA" id="ARBA00023002"/>
    </source>
</evidence>
<dbReference type="Proteomes" id="UP000235777">
    <property type="component" value="Unassembled WGS sequence"/>
</dbReference>
<comment type="similarity">
    <text evidence="1 6">Belongs to the acetaldehyde dehydrogenase family.</text>
</comment>
<dbReference type="EC" id="1.2.1.10" evidence="6"/>
<evidence type="ECO:0000313" key="8">
    <source>
        <dbReference type="EMBL" id="PMS37208.1"/>
    </source>
</evidence>
<keyword evidence="4 6" id="KW-0560">Oxidoreductase</keyword>
<dbReference type="InterPro" id="IPR006151">
    <property type="entry name" value="Shikm_DH/Glu-tRNA_Rdtase"/>
</dbReference>
<evidence type="ECO:0000256" key="3">
    <source>
        <dbReference type="ARBA" id="ARBA00022857"/>
    </source>
</evidence>
<feature type="active site" description="Acyl-thioester intermediate" evidence="6">
    <location>
        <position position="128"/>
    </location>
</feature>
<dbReference type="NCBIfam" id="NF006157">
    <property type="entry name" value="PRK08300.1"/>
    <property type="match status" value="1"/>
</dbReference>
<feature type="domain" description="Semialdehyde dehydrogenase NAD-binding" evidence="7">
    <location>
        <begin position="7"/>
        <end position="120"/>
    </location>
</feature>
<dbReference type="HAMAP" id="MF_01657">
    <property type="entry name" value="Ac_ald_DH_ac"/>
    <property type="match status" value="1"/>
</dbReference>
<evidence type="ECO:0000256" key="5">
    <source>
        <dbReference type="ARBA" id="ARBA00023027"/>
    </source>
</evidence>
<dbReference type="InterPro" id="IPR003361">
    <property type="entry name" value="Acetaldehyde_dehydrogenase"/>
</dbReference>
<keyword evidence="9" id="KW-1185">Reference proteome</keyword>
<dbReference type="GO" id="GO:0008774">
    <property type="term" value="F:acetaldehyde dehydrogenase (acetylating) activity"/>
    <property type="evidence" value="ECO:0007669"/>
    <property type="project" value="UniProtKB-UniRule"/>
</dbReference>
<dbReference type="Pfam" id="PF09290">
    <property type="entry name" value="AcetDehyd-dimer"/>
    <property type="match status" value="1"/>
</dbReference>
<reference evidence="8 9" key="1">
    <citation type="submission" date="2018-01" db="EMBL/GenBank/DDBJ databases">
        <title>Whole genome analyses suggest that Burkholderia sensu lato contains two further novel genera in the rhizoxinica-symbiotica group Mycetohabitans gen. nov., and Trinickia gen. nov.: implications for the evolution of diazotrophy and nodulation in the Burkholderiaceae.</title>
        <authorList>
            <person name="Estrada-de los Santos P."/>
            <person name="Palmer M."/>
            <person name="Chavez-Ramirez B."/>
            <person name="Beukes C."/>
            <person name="Steenkamp E.T."/>
            <person name="Hirsch A.M."/>
            <person name="Manyaka P."/>
            <person name="Maluk M."/>
            <person name="Lafos M."/>
            <person name="Crook M."/>
            <person name="Gross E."/>
            <person name="Simon M.F."/>
            <person name="Bueno dos Reis Junior F."/>
            <person name="Poole P.S."/>
            <person name="Venter S.N."/>
            <person name="James E.K."/>
        </authorList>
    </citation>
    <scope>NUCLEOTIDE SEQUENCE [LARGE SCALE GENOMIC DNA]</scope>
    <source>
        <strain evidence="8 9">JPY 581</strain>
    </source>
</reference>
<dbReference type="CDD" id="cd23933">
    <property type="entry name" value="ALDH_C"/>
    <property type="match status" value="1"/>
</dbReference>
<evidence type="ECO:0000256" key="6">
    <source>
        <dbReference type="HAMAP-Rule" id="MF_01657"/>
    </source>
</evidence>
<dbReference type="Gene3D" id="3.30.360.10">
    <property type="entry name" value="Dihydrodipicolinate Reductase, domain 2"/>
    <property type="match status" value="1"/>
</dbReference>
<keyword evidence="2 6" id="KW-0058">Aromatic hydrocarbons catabolism</keyword>
<gene>
    <name evidence="8" type="ORF">C0Z20_07700</name>
</gene>
<evidence type="ECO:0000256" key="2">
    <source>
        <dbReference type="ARBA" id="ARBA00022797"/>
    </source>
</evidence>
<name>A0A2N7X617_9BURK</name>
<dbReference type="Gene3D" id="3.40.50.720">
    <property type="entry name" value="NAD(P)-binding Rossmann-like Domain"/>
    <property type="match status" value="1"/>
</dbReference>
<dbReference type="InterPro" id="IPR000534">
    <property type="entry name" value="Semialdehyde_DH_NAD-bd"/>
</dbReference>
<proteinExistence type="inferred from homology"/>
<organism evidence="8 9">
    <name type="scientific">Trinickia symbiotica</name>
    <dbReference type="NCBI Taxonomy" id="863227"/>
    <lineage>
        <taxon>Bacteria</taxon>
        <taxon>Pseudomonadati</taxon>
        <taxon>Pseudomonadota</taxon>
        <taxon>Betaproteobacteria</taxon>
        <taxon>Burkholderiales</taxon>
        <taxon>Burkholderiaceae</taxon>
        <taxon>Trinickia</taxon>
    </lineage>
</organism>
<dbReference type="SMART" id="SM00859">
    <property type="entry name" value="Semialdhyde_dh"/>
    <property type="match status" value="1"/>
</dbReference>
<evidence type="ECO:0000313" key="9">
    <source>
        <dbReference type="Proteomes" id="UP000235777"/>
    </source>
</evidence>
<dbReference type="GO" id="GO:0051287">
    <property type="term" value="F:NAD binding"/>
    <property type="evidence" value="ECO:0007669"/>
    <property type="project" value="UniProtKB-UniRule"/>
</dbReference>
<dbReference type="OrthoDB" id="9786743at2"/>
<dbReference type="EMBL" id="PNYC01000004">
    <property type="protein sequence ID" value="PMS37208.1"/>
    <property type="molecule type" value="Genomic_DNA"/>
</dbReference>
<keyword evidence="5 6" id="KW-0520">NAD</keyword>
<dbReference type="Pfam" id="PF01488">
    <property type="entry name" value="Shikimate_DH"/>
    <property type="match status" value="1"/>
</dbReference>
<comment type="caution">
    <text evidence="8">The sequence shown here is derived from an EMBL/GenBank/DDBJ whole genome shotgun (WGS) entry which is preliminary data.</text>
</comment>
<dbReference type="SUPFAM" id="SSF51735">
    <property type="entry name" value="NAD(P)-binding Rossmann-fold domains"/>
    <property type="match status" value="1"/>
</dbReference>
<keyword evidence="3" id="KW-0521">NADP</keyword>
<protein>
    <recommendedName>
        <fullName evidence="6">Acetaldehyde dehydrogenase</fullName>
        <ecNumber evidence="6">1.2.1.10</ecNumber>
    </recommendedName>
    <alternativeName>
        <fullName evidence="6">Acetaldehyde dehydrogenase [acetylating]</fullName>
    </alternativeName>
</protein>
<dbReference type="InterPro" id="IPR015426">
    <property type="entry name" value="Acetylaldehyde_DH_C"/>
</dbReference>